<dbReference type="InterPro" id="IPR021858">
    <property type="entry name" value="Fun_TF"/>
</dbReference>
<dbReference type="PANTHER" id="PTHR37534:SF15">
    <property type="entry name" value="ZN(II)2CYS6 TRANSCRIPTION FACTOR (EUROFUNG)"/>
    <property type="match status" value="1"/>
</dbReference>
<keyword evidence="6" id="KW-1185">Reference proteome</keyword>
<keyword evidence="2" id="KW-0539">Nucleus</keyword>
<evidence type="ECO:0000256" key="1">
    <source>
        <dbReference type="ARBA" id="ARBA00004123"/>
    </source>
</evidence>
<feature type="non-terminal residue" evidence="5">
    <location>
        <position position="1"/>
    </location>
</feature>
<evidence type="ECO:0000259" key="4">
    <source>
        <dbReference type="PROSITE" id="PS50048"/>
    </source>
</evidence>
<dbReference type="GO" id="GO:0000981">
    <property type="term" value="F:DNA-binding transcription factor activity, RNA polymerase II-specific"/>
    <property type="evidence" value="ECO:0007669"/>
    <property type="project" value="InterPro"/>
</dbReference>
<dbReference type="Pfam" id="PF11951">
    <property type="entry name" value="Fungal_trans_2"/>
    <property type="match status" value="1"/>
</dbReference>
<dbReference type="GO" id="GO:0008270">
    <property type="term" value="F:zinc ion binding"/>
    <property type="evidence" value="ECO:0007669"/>
    <property type="project" value="InterPro"/>
</dbReference>
<dbReference type="SUPFAM" id="SSF57701">
    <property type="entry name" value="Zn2/Cys6 DNA-binding domain"/>
    <property type="match status" value="1"/>
</dbReference>
<protein>
    <recommendedName>
        <fullName evidence="4">Zn(2)-C6 fungal-type domain-containing protein</fullName>
    </recommendedName>
</protein>
<name>A0A1E4T8X9_9ASCO</name>
<dbReference type="GO" id="GO:0005634">
    <property type="term" value="C:nucleus"/>
    <property type="evidence" value="ECO:0007669"/>
    <property type="project" value="UniProtKB-SubCell"/>
</dbReference>
<feature type="region of interest" description="Disordered" evidence="3">
    <location>
        <begin position="396"/>
        <end position="432"/>
    </location>
</feature>
<comment type="subcellular location">
    <subcellularLocation>
        <location evidence="1">Nucleus</location>
    </subcellularLocation>
</comment>
<dbReference type="STRING" id="983967.A0A1E4T8X9"/>
<dbReference type="PROSITE" id="PS00463">
    <property type="entry name" value="ZN2_CY6_FUNGAL_1"/>
    <property type="match status" value="1"/>
</dbReference>
<sequence>KKTKSRNGCLTCKKKRLKCGEEKPFCLNCVRKNIVCGGYSMNFKWRDFSQPNIAPLPTGPVPVPTSSLLQKALEAATLSVTGKSTQEIAISNALIASGKNPDLAAAIASTLNGLVNSVEKQQLEQQQKSISPEPQQNNESQQNYNSQISKSMRPYNTVNLSNISKSSSSPDDDSTISSAGSSSRYSKDATTQQHSKKHPDHGIETSLDDESRNSLLSSLADVASRVSPSPASPPSGLSPLSMPSPSSMFMNQQVNFNQSRAPMKMMSAFDRYTCGIMSMKNGPTENPWRTLILPLSQEYPVMLNAVSAMTCFHVARGDSQLRTQGMKHMKNAIVELVHGLSDKTTPPDVALATCLALAMGEAWDRHVSTGIAHLKGARTMILQVLNNLQSGQKGNYITATGEEDSNGSNGNSPSVASMSRSSSFSSTTSSNGERKVPKELQFLFNAWVYFDVLARMTSDGADDEEEEGTGNQIIEVGGDGFSDYQSGNDRASSQPRKKKRKLNDSVSLIEKFQSFNLQQGDEVDPLLGIAQRLFPIIGNVATLISKVRKESKNSLSIVSSAVELKRELESWKPSSLRNLQIEDPLFDLASAIATAESYRYATLLYLHQAVPEIPSTSSHKLAEKILMLLASIPTSSRTCVTHIFPLLIASCEAKQGEEREWVKQRWELLSSKMWIGNIDRALEVVKEVWSRKDLLRRKKEQEGKDGNSNNNNGDGFVNLSKKINEALNGDDTDLEFDDDNRLKSWTHWTTVMKDWGWEVLL</sequence>
<feature type="compositionally biased region" description="Low complexity" evidence="3">
    <location>
        <begin position="234"/>
        <end position="246"/>
    </location>
</feature>
<feature type="non-terminal residue" evidence="5">
    <location>
        <position position="761"/>
    </location>
</feature>
<dbReference type="PROSITE" id="PS50048">
    <property type="entry name" value="ZN2_CY6_FUNGAL_2"/>
    <property type="match status" value="1"/>
</dbReference>
<dbReference type="InterPro" id="IPR036864">
    <property type="entry name" value="Zn2-C6_fun-type_DNA-bd_sf"/>
</dbReference>
<feature type="region of interest" description="Disordered" evidence="3">
    <location>
        <begin position="459"/>
        <end position="502"/>
    </location>
</feature>
<dbReference type="CDD" id="cd00067">
    <property type="entry name" value="GAL4"/>
    <property type="match status" value="1"/>
</dbReference>
<dbReference type="EMBL" id="KV453847">
    <property type="protein sequence ID" value="ODV88227.1"/>
    <property type="molecule type" value="Genomic_DNA"/>
</dbReference>
<dbReference type="SMART" id="SM00066">
    <property type="entry name" value="GAL4"/>
    <property type="match status" value="1"/>
</dbReference>
<feature type="compositionally biased region" description="Polar residues" evidence="3">
    <location>
        <begin position="483"/>
        <end position="494"/>
    </location>
</feature>
<feature type="region of interest" description="Disordered" evidence="3">
    <location>
        <begin position="122"/>
        <end position="144"/>
    </location>
</feature>
<dbReference type="Proteomes" id="UP000094801">
    <property type="component" value="Unassembled WGS sequence"/>
</dbReference>
<dbReference type="Gene3D" id="4.10.240.10">
    <property type="entry name" value="Zn(2)-C6 fungal-type DNA-binding domain"/>
    <property type="match status" value="1"/>
</dbReference>
<feature type="compositionally biased region" description="Low complexity" evidence="3">
    <location>
        <begin position="131"/>
        <end position="144"/>
    </location>
</feature>
<accession>A0A1E4T8X9</accession>
<reference evidence="6" key="1">
    <citation type="submission" date="2016-04" db="EMBL/GenBank/DDBJ databases">
        <title>Comparative genomics of biotechnologically important yeasts.</title>
        <authorList>
            <consortium name="DOE Joint Genome Institute"/>
            <person name="Riley R."/>
            <person name="Haridas S."/>
            <person name="Wolfe K.H."/>
            <person name="Lopes M.R."/>
            <person name="Hittinger C.T."/>
            <person name="Goker M."/>
            <person name="Salamov A."/>
            <person name="Wisecaver J."/>
            <person name="Long T.M."/>
            <person name="Aerts A.L."/>
            <person name="Barry K."/>
            <person name="Choi C."/>
            <person name="Clum A."/>
            <person name="Coughlan A.Y."/>
            <person name="Deshpande S."/>
            <person name="Douglass A.P."/>
            <person name="Hanson S.J."/>
            <person name="Klenk H.-P."/>
            <person name="Labutti K."/>
            <person name="Lapidus A."/>
            <person name="Lindquist E."/>
            <person name="Lipzen A."/>
            <person name="Meier-Kolthoff J.P."/>
            <person name="Ohm R.A."/>
            <person name="Otillar R.P."/>
            <person name="Pangilinan J."/>
            <person name="Peng Y."/>
            <person name="Rokas A."/>
            <person name="Rosa C.A."/>
            <person name="Scheuner C."/>
            <person name="Sibirny A.A."/>
            <person name="Slot J.C."/>
            <person name="Stielow J.B."/>
            <person name="Sun H."/>
            <person name="Kurtzman C.P."/>
            <person name="Blackwell M."/>
            <person name="Grigoriev I.V."/>
            <person name="Jeffries T.W."/>
        </authorList>
    </citation>
    <scope>NUCLEOTIDE SEQUENCE [LARGE SCALE GENOMIC DNA]</scope>
    <source>
        <strain evidence="6">NRRL YB-2248</strain>
    </source>
</reference>
<feature type="compositionally biased region" description="Low complexity" evidence="3">
    <location>
        <begin position="161"/>
        <end position="184"/>
    </location>
</feature>
<proteinExistence type="predicted"/>
<feature type="region of interest" description="Disordered" evidence="3">
    <location>
        <begin position="159"/>
        <end position="246"/>
    </location>
</feature>
<dbReference type="Pfam" id="PF00172">
    <property type="entry name" value="Zn_clus"/>
    <property type="match status" value="1"/>
</dbReference>
<feature type="domain" description="Zn(2)-C6 fungal-type" evidence="4">
    <location>
        <begin position="8"/>
        <end position="36"/>
    </location>
</feature>
<dbReference type="AlphaFoldDB" id="A0A1E4T8X9"/>
<dbReference type="PANTHER" id="PTHR37534">
    <property type="entry name" value="TRANSCRIPTIONAL ACTIVATOR PROTEIN UGA3"/>
    <property type="match status" value="1"/>
</dbReference>
<organism evidence="5 6">
    <name type="scientific">[Candida] arabinofermentans NRRL YB-2248</name>
    <dbReference type="NCBI Taxonomy" id="983967"/>
    <lineage>
        <taxon>Eukaryota</taxon>
        <taxon>Fungi</taxon>
        <taxon>Dikarya</taxon>
        <taxon>Ascomycota</taxon>
        <taxon>Saccharomycotina</taxon>
        <taxon>Pichiomycetes</taxon>
        <taxon>Pichiales</taxon>
        <taxon>Pichiaceae</taxon>
        <taxon>Ogataea</taxon>
        <taxon>Ogataea/Candida clade</taxon>
    </lineage>
</organism>
<dbReference type="GO" id="GO:0000976">
    <property type="term" value="F:transcription cis-regulatory region binding"/>
    <property type="evidence" value="ECO:0007669"/>
    <property type="project" value="TreeGrafter"/>
</dbReference>
<evidence type="ECO:0000313" key="5">
    <source>
        <dbReference type="EMBL" id="ODV88227.1"/>
    </source>
</evidence>
<dbReference type="InterPro" id="IPR001138">
    <property type="entry name" value="Zn2Cys6_DnaBD"/>
</dbReference>
<evidence type="ECO:0000256" key="3">
    <source>
        <dbReference type="SAM" id="MobiDB-lite"/>
    </source>
</evidence>
<dbReference type="OrthoDB" id="3886144at2759"/>
<evidence type="ECO:0000256" key="2">
    <source>
        <dbReference type="ARBA" id="ARBA00023242"/>
    </source>
</evidence>
<dbReference type="GO" id="GO:0045944">
    <property type="term" value="P:positive regulation of transcription by RNA polymerase II"/>
    <property type="evidence" value="ECO:0007669"/>
    <property type="project" value="TreeGrafter"/>
</dbReference>
<feature type="compositionally biased region" description="Low complexity" evidence="3">
    <location>
        <begin position="412"/>
        <end position="430"/>
    </location>
</feature>
<evidence type="ECO:0000313" key="6">
    <source>
        <dbReference type="Proteomes" id="UP000094801"/>
    </source>
</evidence>
<gene>
    <name evidence="5" type="ORF">CANARDRAFT_180351</name>
</gene>